<gene>
    <name evidence="1" type="ORF">PQU92_10345</name>
</gene>
<dbReference type="Proteomes" id="UP001214854">
    <property type="component" value="Unassembled WGS sequence"/>
</dbReference>
<dbReference type="NCBIfam" id="TIGR01560">
    <property type="entry name" value="put_DNA_pack"/>
    <property type="match status" value="1"/>
</dbReference>
<dbReference type="Pfam" id="PF05135">
    <property type="entry name" value="Phage_connect_1"/>
    <property type="match status" value="1"/>
</dbReference>
<dbReference type="CDD" id="cd08054">
    <property type="entry name" value="gp6"/>
    <property type="match status" value="1"/>
</dbReference>
<name>A0ABT5HUM2_9CAUL</name>
<dbReference type="RefSeq" id="WP_272748145.1">
    <property type="nucleotide sequence ID" value="NZ_JAQQKX010000007.1"/>
</dbReference>
<evidence type="ECO:0000313" key="1">
    <source>
        <dbReference type="EMBL" id="MDC7683679.1"/>
    </source>
</evidence>
<organism evidence="1 2">
    <name type="scientific">Asticcacaulis aquaticus</name>
    <dbReference type="NCBI Taxonomy" id="2984212"/>
    <lineage>
        <taxon>Bacteria</taxon>
        <taxon>Pseudomonadati</taxon>
        <taxon>Pseudomonadota</taxon>
        <taxon>Alphaproteobacteria</taxon>
        <taxon>Caulobacterales</taxon>
        <taxon>Caulobacteraceae</taxon>
        <taxon>Asticcacaulis</taxon>
    </lineage>
</organism>
<sequence>MSDPVSLTEAKLFLRVSHDDEDALIATLVAAAKARLETALGLVLDADSAAPLRLAVLDLTARAYAVRGEGEVSLEGLEPWIAPYREVRL</sequence>
<comment type="caution">
    <text evidence="1">The sequence shown here is derived from an EMBL/GenBank/DDBJ whole genome shotgun (WGS) entry which is preliminary data.</text>
</comment>
<dbReference type="Gene3D" id="1.10.3230.30">
    <property type="entry name" value="Phage gp6-like head-tail connector protein"/>
    <property type="match status" value="1"/>
</dbReference>
<dbReference type="InterPro" id="IPR006450">
    <property type="entry name" value="Phage_HK97_gp6-like"/>
</dbReference>
<dbReference type="InterPro" id="IPR021146">
    <property type="entry name" value="Phage_gp6-like_head-tail"/>
</dbReference>
<accession>A0ABT5HUM2</accession>
<reference evidence="1 2" key="1">
    <citation type="submission" date="2023-01" db="EMBL/GenBank/DDBJ databases">
        <title>Novel species of the genus Asticcacaulis isolated from rivers.</title>
        <authorList>
            <person name="Lu H."/>
        </authorList>
    </citation>
    <scope>NUCLEOTIDE SEQUENCE [LARGE SCALE GENOMIC DNA]</scope>
    <source>
        <strain evidence="1 2">BYS171W</strain>
    </source>
</reference>
<dbReference type="EMBL" id="JAQQKX010000007">
    <property type="protein sequence ID" value="MDC7683679.1"/>
    <property type="molecule type" value="Genomic_DNA"/>
</dbReference>
<evidence type="ECO:0000313" key="2">
    <source>
        <dbReference type="Proteomes" id="UP001214854"/>
    </source>
</evidence>
<keyword evidence="2" id="KW-1185">Reference proteome</keyword>
<proteinExistence type="predicted"/>
<protein>
    <submittedName>
        <fullName evidence="1">Head-tail connector protein</fullName>
    </submittedName>
</protein>